<name>A0A7M7PHM8_STRPU</name>
<dbReference type="AlphaFoldDB" id="A0A7M7PHM8"/>
<dbReference type="Proteomes" id="UP000007110">
    <property type="component" value="Unassembled WGS sequence"/>
</dbReference>
<dbReference type="OMA" id="IQKEPYT"/>
<dbReference type="PANTHER" id="PTHR20883">
    <property type="entry name" value="PHYTANOYL-COA DIOXYGENASE DOMAIN CONTAINING 1"/>
    <property type="match status" value="1"/>
</dbReference>
<dbReference type="Gene3D" id="2.60.120.620">
    <property type="entry name" value="q2cbj1_9rhob like domain"/>
    <property type="match status" value="1"/>
</dbReference>
<dbReference type="OrthoDB" id="445007at2759"/>
<comment type="cofactor">
    <cofactor evidence="1">
        <name>Fe cation</name>
        <dbReference type="ChEBI" id="CHEBI:24875"/>
    </cofactor>
</comment>
<proteinExistence type="predicted"/>
<dbReference type="GeneID" id="100893699"/>
<dbReference type="InterPro" id="IPR008775">
    <property type="entry name" value="Phytyl_CoA_dOase-like"/>
</dbReference>
<organism evidence="2 3">
    <name type="scientific">Strongylocentrotus purpuratus</name>
    <name type="common">Purple sea urchin</name>
    <dbReference type="NCBI Taxonomy" id="7668"/>
    <lineage>
        <taxon>Eukaryota</taxon>
        <taxon>Metazoa</taxon>
        <taxon>Echinodermata</taxon>
        <taxon>Eleutherozoa</taxon>
        <taxon>Echinozoa</taxon>
        <taxon>Echinoidea</taxon>
        <taxon>Euechinoidea</taxon>
        <taxon>Echinacea</taxon>
        <taxon>Camarodonta</taxon>
        <taxon>Echinidea</taxon>
        <taxon>Strongylocentrotidae</taxon>
        <taxon>Strongylocentrotus</taxon>
    </lineage>
</organism>
<accession>A0A7M7PHM8</accession>
<evidence type="ECO:0008006" key="4">
    <source>
        <dbReference type="Google" id="ProtNLM"/>
    </source>
</evidence>
<keyword evidence="3" id="KW-1185">Reference proteome</keyword>
<dbReference type="Pfam" id="PF05721">
    <property type="entry name" value="PhyH"/>
    <property type="match status" value="1"/>
</dbReference>
<evidence type="ECO:0000313" key="3">
    <source>
        <dbReference type="Proteomes" id="UP000007110"/>
    </source>
</evidence>
<evidence type="ECO:0000256" key="1">
    <source>
        <dbReference type="ARBA" id="ARBA00001962"/>
    </source>
</evidence>
<reference evidence="3" key="1">
    <citation type="submission" date="2015-02" db="EMBL/GenBank/DDBJ databases">
        <title>Genome sequencing for Strongylocentrotus purpuratus.</title>
        <authorList>
            <person name="Murali S."/>
            <person name="Liu Y."/>
            <person name="Vee V."/>
            <person name="English A."/>
            <person name="Wang M."/>
            <person name="Skinner E."/>
            <person name="Han Y."/>
            <person name="Muzny D.M."/>
            <person name="Worley K.C."/>
            <person name="Gibbs R.A."/>
        </authorList>
    </citation>
    <scope>NUCLEOTIDE SEQUENCE</scope>
</reference>
<dbReference type="EnsemblMetazoa" id="XM_030994549">
    <property type="protein sequence ID" value="XP_030850409"/>
    <property type="gene ID" value="LOC100893699"/>
</dbReference>
<sequence length="268" mass="30377">MDLSDVTYDYNDQFKVTSDVKSAFDRHGLIILRNALSPDEVRTTNNFLENDQERLSEAYGRTDDEGRRGMMTLWNDPKDDITGLISRSEKIAGTMEALLGGEVYHYHGKLMLKEARTGGKHVWHQDYGYWYRNGCLNPDMGSVFIAIDKCEKANGCLEVIPGSHHIGRVDHSFVGEQTGADMERVEWARKKLGHVFVEIEPGDAIFFHSNVLHASGRNDSDNRRWVLIVAYNRADNDPVYEHCHHAHYTPLNKIPSTEILSSVNGVKG</sequence>
<dbReference type="SUPFAM" id="SSF51197">
    <property type="entry name" value="Clavaminate synthase-like"/>
    <property type="match status" value="1"/>
</dbReference>
<protein>
    <recommendedName>
        <fullName evidence="4">Phytanoyl-CoA dioxygenase family protein</fullName>
    </recommendedName>
</protein>
<dbReference type="KEGG" id="spu:100893699"/>
<evidence type="ECO:0000313" key="2">
    <source>
        <dbReference type="EnsemblMetazoa" id="XP_030850409"/>
    </source>
</evidence>
<dbReference type="PANTHER" id="PTHR20883:SF51">
    <property type="entry name" value="PHYTANOYL-COA HYDROXYLASE"/>
    <property type="match status" value="1"/>
</dbReference>
<dbReference type="InParanoid" id="A0A7M7PHM8"/>
<reference evidence="2" key="2">
    <citation type="submission" date="2021-01" db="UniProtKB">
        <authorList>
            <consortium name="EnsemblMetazoa"/>
        </authorList>
    </citation>
    <scope>IDENTIFICATION</scope>
</reference>
<dbReference type="RefSeq" id="XP_030850409.1">
    <property type="nucleotide sequence ID" value="XM_030994549.1"/>
</dbReference>